<dbReference type="EMBL" id="JH921455">
    <property type="protein sequence ID" value="EKD12568.1"/>
    <property type="molecule type" value="Genomic_DNA"/>
</dbReference>
<name>K1WV90_MARBU</name>
<dbReference type="AlphaFoldDB" id="K1WV90"/>
<organism evidence="2 3">
    <name type="scientific">Marssonina brunnea f. sp. multigermtubi (strain MB_m1)</name>
    <name type="common">Marssonina leaf spot fungus</name>
    <dbReference type="NCBI Taxonomy" id="1072389"/>
    <lineage>
        <taxon>Eukaryota</taxon>
        <taxon>Fungi</taxon>
        <taxon>Dikarya</taxon>
        <taxon>Ascomycota</taxon>
        <taxon>Pezizomycotina</taxon>
        <taxon>Leotiomycetes</taxon>
        <taxon>Helotiales</taxon>
        <taxon>Drepanopezizaceae</taxon>
        <taxon>Drepanopeziza</taxon>
    </lineage>
</organism>
<evidence type="ECO:0000313" key="2">
    <source>
        <dbReference type="EMBL" id="EKD12568.1"/>
    </source>
</evidence>
<gene>
    <name evidence="2" type="ORF">MBM_09137</name>
</gene>
<evidence type="ECO:0000313" key="3">
    <source>
        <dbReference type="Proteomes" id="UP000006753"/>
    </source>
</evidence>
<accession>K1WV90</accession>
<dbReference type="HOGENOM" id="CLU_020928_0_0_1"/>
<dbReference type="KEGG" id="mbe:MBM_09137"/>
<reference evidence="2 3" key="1">
    <citation type="journal article" date="2012" name="BMC Genomics">
        <title>Sequencing the genome of Marssonina brunnea reveals fungus-poplar co-evolution.</title>
        <authorList>
            <person name="Zhu S."/>
            <person name="Cao Y.-Z."/>
            <person name="Jiang C."/>
            <person name="Tan B.-Y."/>
            <person name="Wang Z."/>
            <person name="Feng S."/>
            <person name="Zhang L."/>
            <person name="Su X.-H."/>
            <person name="Brejova B."/>
            <person name="Vinar T."/>
            <person name="Xu M."/>
            <person name="Wang M.-X."/>
            <person name="Zhang S.-G."/>
            <person name="Huang M.-R."/>
            <person name="Wu R."/>
            <person name="Zhou Y."/>
        </authorList>
    </citation>
    <scope>NUCLEOTIDE SEQUENCE [LARGE SCALE GENOMIC DNA]</scope>
    <source>
        <strain evidence="2 3">MB_m1</strain>
    </source>
</reference>
<dbReference type="InParanoid" id="K1WV90"/>
<dbReference type="GeneID" id="18765072"/>
<proteinExistence type="predicted"/>
<dbReference type="Proteomes" id="UP000006753">
    <property type="component" value="Unassembled WGS sequence"/>
</dbReference>
<keyword evidence="3" id="KW-1185">Reference proteome</keyword>
<dbReference type="OrthoDB" id="10254945at2759"/>
<feature type="region of interest" description="Disordered" evidence="1">
    <location>
        <begin position="217"/>
        <end position="238"/>
    </location>
</feature>
<protein>
    <submittedName>
        <fullName evidence="2">Uncharacterized protein</fullName>
    </submittedName>
</protein>
<evidence type="ECO:0000256" key="1">
    <source>
        <dbReference type="SAM" id="MobiDB-lite"/>
    </source>
</evidence>
<sequence length="777" mass="87395">MTTPLTQYAGKYGINHDFTTLLALKSGLTPVFRGFNTQLPGALRDAEQFQKSILFDYTTQQLKDLDAISERRLRRPDIKGSAVPFWSRGNWYDGGGEVKTYRRAGTRSGRWVGSDEDVWAAVQECITMASKLLDENVFVVEFINHLIIGDQKPIARKRVPRWTTNRPDRQRPLELTSLGMGGFISPERQDQLRGERIALYKHLQQLLTIAFKTSSDDPFKDSEEAAPGTPYREGTDAWTEGNVSDIEGDESNMDKVSNGIYTFIDFEIVAPLLGDRLNDAERLGLQYWIATTLVHESIHALWIVLHARKTRRETGIALHARIEPYVMTDQIMELGFAMEGRALGGHLKPMWKKPHINFGYWVEPGFPTTNDIARKNSGSAVLQSAALDTAVCAYPVSVSFFEAIHNEDFWQLLPNLGTPLLQIGALREGVMHVVVLDRHAQNGIRTVRESSAARNRRTQFDAQINVMMGNLMGMTPDEKRIFQTGYNIHKSLGAVEQYYSSSLQLAPLTDQFVENGRRIAVLRDDAAALLEEVAEKPQDATGIEQKYGAVKDSYLQTLREQFAVVKDVFAAHQARIAALEALEAVQGQDQERRATLSGWNYDTRVFVRSLVAPLEPDQRVVNELHEMDFQLEITRLRVWDVDTADGGCRDSEEYRKLMQLWQACQSNRGQGSAIVRQNCQRLFHRSEQGQSLLVQGAIKMITAYAVAYSDEVGFFAQAKLELQAVGAQWARLYAGGIPQHGRAFLDGWTEVGRLAMDRINGGLARMGVGWNNPVRTL</sequence>
<dbReference type="STRING" id="1072389.K1WV90"/>